<dbReference type="PRINTS" id="PR00035">
    <property type="entry name" value="HTHGNTR"/>
</dbReference>
<protein>
    <recommendedName>
        <fullName evidence="4">HTH gntR-type domain-containing protein</fullName>
    </recommendedName>
</protein>
<evidence type="ECO:0000256" key="1">
    <source>
        <dbReference type="ARBA" id="ARBA00023015"/>
    </source>
</evidence>
<gene>
    <name evidence="5" type="ORF">FD01_GL001178</name>
</gene>
<dbReference type="OrthoDB" id="9808770at2"/>
<evidence type="ECO:0000256" key="2">
    <source>
        <dbReference type="ARBA" id="ARBA00023125"/>
    </source>
</evidence>
<dbReference type="PANTHER" id="PTHR38445:SF7">
    <property type="entry name" value="GNTR-FAMILY TRANSCRIPTIONAL REGULATOR"/>
    <property type="match status" value="1"/>
</dbReference>
<dbReference type="SUPFAM" id="SSF46785">
    <property type="entry name" value="Winged helix' DNA-binding domain"/>
    <property type="match status" value="1"/>
</dbReference>
<dbReference type="GO" id="GO:0003700">
    <property type="term" value="F:DNA-binding transcription factor activity"/>
    <property type="evidence" value="ECO:0007669"/>
    <property type="project" value="InterPro"/>
</dbReference>
<evidence type="ECO:0000313" key="5">
    <source>
        <dbReference type="EMBL" id="KRL44346.1"/>
    </source>
</evidence>
<evidence type="ECO:0000313" key="6">
    <source>
        <dbReference type="Proteomes" id="UP000051790"/>
    </source>
</evidence>
<feature type="domain" description="HTH gntR-type" evidence="4">
    <location>
        <begin position="11"/>
        <end position="79"/>
    </location>
</feature>
<dbReference type="RefSeq" id="WP_054717982.1">
    <property type="nucleotide sequence ID" value="NZ_AZEU01000158.1"/>
</dbReference>
<dbReference type="SMART" id="SM00345">
    <property type="entry name" value="HTH_GNTR"/>
    <property type="match status" value="1"/>
</dbReference>
<dbReference type="PATRIC" id="fig|1423769.4.peg.1271"/>
<keyword evidence="3" id="KW-0804">Transcription</keyword>
<dbReference type="InterPro" id="IPR036388">
    <property type="entry name" value="WH-like_DNA-bd_sf"/>
</dbReference>
<name>A0A0R1QPY9_9LACO</name>
<keyword evidence="1" id="KW-0805">Transcription regulation</keyword>
<evidence type="ECO:0000256" key="3">
    <source>
        <dbReference type="ARBA" id="ARBA00023163"/>
    </source>
</evidence>
<dbReference type="PANTHER" id="PTHR38445">
    <property type="entry name" value="HTH-TYPE TRANSCRIPTIONAL REPRESSOR YTRA"/>
    <property type="match status" value="1"/>
</dbReference>
<dbReference type="CDD" id="cd07377">
    <property type="entry name" value="WHTH_GntR"/>
    <property type="match status" value="1"/>
</dbReference>
<evidence type="ECO:0000259" key="4">
    <source>
        <dbReference type="PROSITE" id="PS50949"/>
    </source>
</evidence>
<dbReference type="InterPro" id="IPR000524">
    <property type="entry name" value="Tscrpt_reg_HTH_GntR"/>
</dbReference>
<dbReference type="InterPro" id="IPR036390">
    <property type="entry name" value="WH_DNA-bd_sf"/>
</dbReference>
<reference evidence="5 6" key="1">
    <citation type="journal article" date="2015" name="Genome Announc.">
        <title>Expanding the biotechnology potential of lactobacilli through comparative genomics of 213 strains and associated genera.</title>
        <authorList>
            <person name="Sun Z."/>
            <person name="Harris H.M."/>
            <person name="McCann A."/>
            <person name="Guo C."/>
            <person name="Argimon S."/>
            <person name="Zhang W."/>
            <person name="Yang X."/>
            <person name="Jeffery I.B."/>
            <person name="Cooney J.C."/>
            <person name="Kagawa T.F."/>
            <person name="Liu W."/>
            <person name="Song Y."/>
            <person name="Salvetti E."/>
            <person name="Wrobel A."/>
            <person name="Rasinkangas P."/>
            <person name="Parkhill J."/>
            <person name="Rea M.C."/>
            <person name="O'Sullivan O."/>
            <person name="Ritari J."/>
            <person name="Douillard F.P."/>
            <person name="Paul Ross R."/>
            <person name="Yang R."/>
            <person name="Briner A.E."/>
            <person name="Felis G.E."/>
            <person name="de Vos W.M."/>
            <person name="Barrangou R."/>
            <person name="Klaenhammer T.R."/>
            <person name="Caufield P.W."/>
            <person name="Cui Y."/>
            <person name="Zhang H."/>
            <person name="O'Toole P.W."/>
        </authorList>
    </citation>
    <scope>NUCLEOTIDE SEQUENCE [LARGE SCALE GENOMIC DNA]</scope>
    <source>
        <strain evidence="5 6">DSM 13343</strain>
    </source>
</reference>
<dbReference type="AlphaFoldDB" id="A0A0R1QPY9"/>
<dbReference type="EMBL" id="AZEU01000158">
    <property type="protein sequence ID" value="KRL44346.1"/>
    <property type="molecule type" value="Genomic_DNA"/>
</dbReference>
<sequence length="125" mass="13941">MPIIIEHNTMTPIYEQIVNQLRQQIVTTALKTGDALPSVRAMARDLQISALTVKKAYDQLEADGLIKTVQGKGSFVAAVDPTVQQEFIQRDLEEKLQALIIQARQNGISDQQFQTLVSILLEEAH</sequence>
<proteinExistence type="predicted"/>
<accession>A0A0R1QPY9</accession>
<organism evidence="5 6">
    <name type="scientific">Lacticaseibacillus manihotivorans DSM 13343 = JCM 12514</name>
    <dbReference type="NCBI Taxonomy" id="1423769"/>
    <lineage>
        <taxon>Bacteria</taxon>
        <taxon>Bacillati</taxon>
        <taxon>Bacillota</taxon>
        <taxon>Bacilli</taxon>
        <taxon>Lactobacillales</taxon>
        <taxon>Lactobacillaceae</taxon>
        <taxon>Lacticaseibacillus</taxon>
    </lineage>
</organism>
<keyword evidence="2" id="KW-0238">DNA-binding</keyword>
<dbReference type="PROSITE" id="PS50949">
    <property type="entry name" value="HTH_GNTR"/>
    <property type="match status" value="1"/>
</dbReference>
<keyword evidence="6" id="KW-1185">Reference proteome</keyword>
<comment type="caution">
    <text evidence="5">The sequence shown here is derived from an EMBL/GenBank/DDBJ whole genome shotgun (WGS) entry which is preliminary data.</text>
</comment>
<dbReference type="Proteomes" id="UP000051790">
    <property type="component" value="Unassembled WGS sequence"/>
</dbReference>
<dbReference type="GO" id="GO:0003677">
    <property type="term" value="F:DNA binding"/>
    <property type="evidence" value="ECO:0007669"/>
    <property type="project" value="UniProtKB-KW"/>
</dbReference>
<dbReference type="Gene3D" id="1.10.10.10">
    <property type="entry name" value="Winged helix-like DNA-binding domain superfamily/Winged helix DNA-binding domain"/>
    <property type="match status" value="1"/>
</dbReference>
<dbReference type="Pfam" id="PF00392">
    <property type="entry name" value="GntR"/>
    <property type="match status" value="1"/>
</dbReference>